<dbReference type="Ensembl" id="ENSAOCT00000070327.1">
    <property type="protein sequence ID" value="ENSAOCP00000063837.1"/>
    <property type="gene ID" value="ENSAOCG00000029897.1"/>
</dbReference>
<sequence length="93" mass="10716">MSWSLIFLIPAEKLKRIYLQTGVLLLQDNAPAHTAQVADAAKCDFEKLPHASYSPDLHHLTSHLETKVMVLFDEGIAKLEHRWTKFTEVKRLY</sequence>
<accession>A0AAQ5ZG42</accession>
<dbReference type="GO" id="GO:0003676">
    <property type="term" value="F:nucleic acid binding"/>
    <property type="evidence" value="ECO:0007669"/>
    <property type="project" value="InterPro"/>
</dbReference>
<dbReference type="Gene3D" id="3.30.420.10">
    <property type="entry name" value="Ribonuclease H-like superfamily/Ribonuclease H"/>
    <property type="match status" value="1"/>
</dbReference>
<reference evidence="1 2" key="1">
    <citation type="submission" date="2022-01" db="EMBL/GenBank/DDBJ databases">
        <title>A chromosome-scale genome assembly of the false clownfish, Amphiprion ocellaris.</title>
        <authorList>
            <person name="Ryu T."/>
        </authorList>
    </citation>
    <scope>NUCLEOTIDE SEQUENCE [LARGE SCALE GENOMIC DNA]</scope>
</reference>
<evidence type="ECO:0008006" key="3">
    <source>
        <dbReference type="Google" id="ProtNLM"/>
    </source>
</evidence>
<evidence type="ECO:0000313" key="1">
    <source>
        <dbReference type="Ensembl" id="ENSAOCP00000063837.1"/>
    </source>
</evidence>
<name>A0AAQ5ZG42_AMPOC</name>
<evidence type="ECO:0000313" key="2">
    <source>
        <dbReference type="Proteomes" id="UP001501940"/>
    </source>
</evidence>
<keyword evidence="2" id="KW-1185">Reference proteome</keyword>
<dbReference type="Proteomes" id="UP001501940">
    <property type="component" value="Chromosome 23"/>
</dbReference>
<proteinExistence type="predicted"/>
<reference evidence="1" key="3">
    <citation type="submission" date="2025-09" db="UniProtKB">
        <authorList>
            <consortium name="Ensembl"/>
        </authorList>
    </citation>
    <scope>IDENTIFICATION</scope>
</reference>
<reference evidence="1" key="2">
    <citation type="submission" date="2025-08" db="UniProtKB">
        <authorList>
            <consortium name="Ensembl"/>
        </authorList>
    </citation>
    <scope>IDENTIFICATION</scope>
</reference>
<dbReference type="AlphaFoldDB" id="A0AAQ5ZG42"/>
<organism evidence="1 2">
    <name type="scientific">Amphiprion ocellaris</name>
    <name type="common">Clown anemonefish</name>
    <dbReference type="NCBI Taxonomy" id="80972"/>
    <lineage>
        <taxon>Eukaryota</taxon>
        <taxon>Metazoa</taxon>
        <taxon>Chordata</taxon>
        <taxon>Craniata</taxon>
        <taxon>Vertebrata</taxon>
        <taxon>Euteleostomi</taxon>
        <taxon>Actinopterygii</taxon>
        <taxon>Neopterygii</taxon>
        <taxon>Teleostei</taxon>
        <taxon>Neoteleostei</taxon>
        <taxon>Acanthomorphata</taxon>
        <taxon>Ovalentaria</taxon>
        <taxon>Pomacentridae</taxon>
        <taxon>Amphiprion</taxon>
    </lineage>
</organism>
<protein>
    <recommendedName>
        <fullName evidence="3">Tc1-like transposase DDE domain-containing protein</fullName>
    </recommendedName>
</protein>
<dbReference type="InterPro" id="IPR036397">
    <property type="entry name" value="RNaseH_sf"/>
</dbReference>